<dbReference type="GeneID" id="101345490"/>
<protein>
    <submittedName>
        <fullName evidence="12">Lymphocyte antigen 6F</fullName>
    </submittedName>
</protein>
<dbReference type="InterPro" id="IPR016054">
    <property type="entry name" value="LY6_UPA_recep-like"/>
</dbReference>
<comment type="subcellular location">
    <subcellularLocation>
        <location evidence="1">Cell membrane</location>
        <topology evidence="1">Lipid-anchor</topology>
        <topology evidence="1">GPI-anchor</topology>
    </subcellularLocation>
</comment>
<dbReference type="SMART" id="SM00134">
    <property type="entry name" value="LU"/>
    <property type="match status" value="1"/>
</dbReference>
<evidence type="ECO:0000256" key="4">
    <source>
        <dbReference type="ARBA" id="ARBA00022729"/>
    </source>
</evidence>
<dbReference type="InterPro" id="IPR045860">
    <property type="entry name" value="Snake_toxin-like_sf"/>
</dbReference>
<evidence type="ECO:0000256" key="9">
    <source>
        <dbReference type="SAM" id="Phobius"/>
    </source>
</evidence>
<keyword evidence="4" id="KW-0732">Signal</keyword>
<dbReference type="PANTHER" id="PTHR32217">
    <property type="entry name" value="LYMPHOCYTE ANTIGEN 6H"/>
    <property type="match status" value="1"/>
</dbReference>
<feature type="domain" description="UPAR/Ly6" evidence="10">
    <location>
        <begin position="53"/>
        <end position="147"/>
    </location>
</feature>
<proteinExistence type="predicted"/>
<reference evidence="12" key="1">
    <citation type="submission" date="2025-08" db="UniProtKB">
        <authorList>
            <consortium name="RefSeq"/>
        </authorList>
    </citation>
    <scope>IDENTIFICATION</scope>
</reference>
<dbReference type="Proteomes" id="UP000248480">
    <property type="component" value="Unplaced"/>
</dbReference>
<evidence type="ECO:0000313" key="11">
    <source>
        <dbReference type="Proteomes" id="UP000248480"/>
    </source>
</evidence>
<dbReference type="Pfam" id="PF00087">
    <property type="entry name" value="Toxin_TOLIP"/>
    <property type="match status" value="1"/>
</dbReference>
<evidence type="ECO:0000256" key="3">
    <source>
        <dbReference type="ARBA" id="ARBA00022622"/>
    </source>
</evidence>
<feature type="transmembrane region" description="Helical" evidence="9">
    <location>
        <begin position="25"/>
        <end position="44"/>
    </location>
</feature>
<dbReference type="RefSeq" id="XP_004387479.1">
    <property type="nucleotide sequence ID" value="XM_004387422.1"/>
</dbReference>
<dbReference type="AlphaFoldDB" id="A0A2Y9E5R9"/>
<gene>
    <name evidence="12" type="primary">LOC101345490</name>
</gene>
<dbReference type="InterPro" id="IPR035076">
    <property type="entry name" value="Toxin/TOLIP"/>
</dbReference>
<dbReference type="InParanoid" id="A0A2Y9E5R9"/>
<organism evidence="11 12">
    <name type="scientific">Trichechus manatus latirostris</name>
    <name type="common">Florida manatee</name>
    <dbReference type="NCBI Taxonomy" id="127582"/>
    <lineage>
        <taxon>Eukaryota</taxon>
        <taxon>Metazoa</taxon>
        <taxon>Chordata</taxon>
        <taxon>Craniata</taxon>
        <taxon>Vertebrata</taxon>
        <taxon>Euteleostomi</taxon>
        <taxon>Mammalia</taxon>
        <taxon>Eutheria</taxon>
        <taxon>Afrotheria</taxon>
        <taxon>Sirenia</taxon>
        <taxon>Trichechidae</taxon>
        <taxon>Trichechus</taxon>
    </lineage>
</organism>
<keyword evidence="2" id="KW-1003">Cell membrane</keyword>
<accession>A0A2Y9E5R9</accession>
<dbReference type="GO" id="GO:0098552">
    <property type="term" value="C:side of membrane"/>
    <property type="evidence" value="ECO:0007669"/>
    <property type="project" value="UniProtKB-KW"/>
</dbReference>
<evidence type="ECO:0000259" key="10">
    <source>
        <dbReference type="SMART" id="SM00134"/>
    </source>
</evidence>
<sequence length="157" mass="16680">MADEPHVHARGVLGLHKRLLRLSPAALIMNALVLVVVLVLWSPLVCVETAERLKCYQCLKASNNTDCKPATCSAREIMCLSFQVDVRIGPTDTTEITKKCVSACDMASLPALSSHPLDLVVSIKAKCCITSLCNRAASAGGGGLLLGLGLRLLQALQ</sequence>
<evidence type="ECO:0000256" key="2">
    <source>
        <dbReference type="ARBA" id="ARBA00022475"/>
    </source>
</evidence>
<evidence type="ECO:0000313" key="12">
    <source>
        <dbReference type="RefSeq" id="XP_004387479.1"/>
    </source>
</evidence>
<keyword evidence="8" id="KW-0449">Lipoprotein</keyword>
<evidence type="ECO:0000256" key="7">
    <source>
        <dbReference type="ARBA" id="ARBA00023180"/>
    </source>
</evidence>
<dbReference type="PANTHER" id="PTHR32217:SF2">
    <property type="entry name" value="LYMPHOCYTE ANTIGEN 6L"/>
    <property type="match status" value="1"/>
</dbReference>
<keyword evidence="6" id="KW-1015">Disulfide bond</keyword>
<dbReference type="Gene3D" id="2.10.60.10">
    <property type="entry name" value="CD59"/>
    <property type="match status" value="1"/>
</dbReference>
<evidence type="ECO:0000256" key="8">
    <source>
        <dbReference type="ARBA" id="ARBA00023288"/>
    </source>
</evidence>
<keyword evidence="7" id="KW-0325">Glycoprotein</keyword>
<dbReference type="SUPFAM" id="SSF57302">
    <property type="entry name" value="Snake toxin-like"/>
    <property type="match status" value="1"/>
</dbReference>
<dbReference type="FunCoup" id="A0A2Y9E5R9">
    <property type="interactions" value="25"/>
</dbReference>
<keyword evidence="9" id="KW-0812">Transmembrane</keyword>
<keyword evidence="5 9" id="KW-0472">Membrane</keyword>
<dbReference type="KEGG" id="tmu:101345490"/>
<keyword evidence="11" id="KW-1185">Reference proteome</keyword>
<evidence type="ECO:0000256" key="6">
    <source>
        <dbReference type="ARBA" id="ARBA00023157"/>
    </source>
</evidence>
<dbReference type="CDD" id="cd23551">
    <property type="entry name" value="TFP_LU_ECD_Ly6L"/>
    <property type="match status" value="1"/>
</dbReference>
<evidence type="ECO:0000256" key="5">
    <source>
        <dbReference type="ARBA" id="ARBA00023136"/>
    </source>
</evidence>
<keyword evidence="3" id="KW-0336">GPI-anchor</keyword>
<dbReference type="InterPro" id="IPR051445">
    <property type="entry name" value="LY6H/LY6L_nAChR_modulators"/>
</dbReference>
<name>A0A2Y9E5R9_TRIMA</name>
<evidence type="ECO:0000256" key="1">
    <source>
        <dbReference type="ARBA" id="ARBA00004609"/>
    </source>
</evidence>
<dbReference type="GO" id="GO:0005886">
    <property type="term" value="C:plasma membrane"/>
    <property type="evidence" value="ECO:0007669"/>
    <property type="project" value="UniProtKB-SubCell"/>
</dbReference>
<keyword evidence="9" id="KW-1133">Transmembrane helix</keyword>